<name>A0A8K0C8V5_IGNLU</name>
<organism evidence="3 4">
    <name type="scientific">Ignelater luminosus</name>
    <name type="common">Cucubano</name>
    <name type="synonym">Pyrophorus luminosus</name>
    <dbReference type="NCBI Taxonomy" id="2038154"/>
    <lineage>
        <taxon>Eukaryota</taxon>
        <taxon>Metazoa</taxon>
        <taxon>Ecdysozoa</taxon>
        <taxon>Arthropoda</taxon>
        <taxon>Hexapoda</taxon>
        <taxon>Insecta</taxon>
        <taxon>Pterygota</taxon>
        <taxon>Neoptera</taxon>
        <taxon>Endopterygota</taxon>
        <taxon>Coleoptera</taxon>
        <taxon>Polyphaga</taxon>
        <taxon>Elateriformia</taxon>
        <taxon>Elateroidea</taxon>
        <taxon>Elateridae</taxon>
        <taxon>Agrypninae</taxon>
        <taxon>Pyrophorini</taxon>
        <taxon>Ignelater</taxon>
    </lineage>
</organism>
<feature type="domain" description="MADF" evidence="2">
    <location>
        <begin position="88"/>
        <end position="177"/>
    </location>
</feature>
<feature type="compositionally biased region" description="Acidic residues" evidence="1">
    <location>
        <begin position="367"/>
        <end position="379"/>
    </location>
</feature>
<reference evidence="3" key="1">
    <citation type="submission" date="2019-08" db="EMBL/GenBank/DDBJ databases">
        <title>The genome of the North American firefly Photinus pyralis.</title>
        <authorList>
            <consortium name="Photinus pyralis genome working group"/>
            <person name="Fallon T.R."/>
            <person name="Sander Lower S.E."/>
            <person name="Weng J.-K."/>
        </authorList>
    </citation>
    <scope>NUCLEOTIDE SEQUENCE</scope>
    <source>
        <strain evidence="3">TRF0915ILg1</strain>
        <tissue evidence="3">Whole body</tissue>
    </source>
</reference>
<dbReference type="EMBL" id="VTPC01090720">
    <property type="protein sequence ID" value="KAF2881584.1"/>
    <property type="molecule type" value="Genomic_DNA"/>
</dbReference>
<evidence type="ECO:0000259" key="2">
    <source>
        <dbReference type="PROSITE" id="PS51029"/>
    </source>
</evidence>
<dbReference type="InterPro" id="IPR006578">
    <property type="entry name" value="MADF-dom"/>
</dbReference>
<evidence type="ECO:0000256" key="1">
    <source>
        <dbReference type="SAM" id="MobiDB-lite"/>
    </source>
</evidence>
<proteinExistence type="predicted"/>
<dbReference type="PROSITE" id="PS51029">
    <property type="entry name" value="MADF"/>
    <property type="match status" value="1"/>
</dbReference>
<sequence length="379" mass="43642">MRRYVSTLKQIEIQESKNDANLYASAYQRPFVSITVSFVRVRFVPINYRFLERSKDRCYVTLRATTNAGYFRYRTRLIMEWTSKLTFELINKYKENANLWDANDPNYYNKLAKQEAWIAIATYLNTTTDECKKKMQSLLASLRREKGKIINRRKEGDAYRSSWFAFSKMAFLLNRRKVLDAPSADDNPDEPNSEGYPYVKIEIDENKPTADIAIENANDNSQTDTVSCNKRKDESETSLTDIYRPSKKKTKIEKESRSKETFYISKQALTAINDECQNFGKYVAVKLRNYSTRTRCAVQHAISNIIFNADLGNLENYQPNQETVVQSSSGSCQNTPIASVYLPESTHMQHSTSSPGSHASSYSSDEYNSENEGLDFNDL</sequence>
<accession>A0A8K0C8V5</accession>
<evidence type="ECO:0000313" key="3">
    <source>
        <dbReference type="EMBL" id="KAF2881584.1"/>
    </source>
</evidence>
<feature type="compositionally biased region" description="Polar residues" evidence="1">
    <location>
        <begin position="217"/>
        <end position="228"/>
    </location>
</feature>
<dbReference type="OrthoDB" id="7408914at2759"/>
<dbReference type="SMART" id="SM00595">
    <property type="entry name" value="MADF"/>
    <property type="match status" value="1"/>
</dbReference>
<dbReference type="Proteomes" id="UP000801492">
    <property type="component" value="Unassembled WGS sequence"/>
</dbReference>
<protein>
    <recommendedName>
        <fullName evidence="2">MADF domain-containing protein</fullName>
    </recommendedName>
</protein>
<dbReference type="PANTHER" id="PTHR21505:SF15">
    <property type="entry name" value="RE18252P"/>
    <property type="match status" value="1"/>
</dbReference>
<evidence type="ECO:0000313" key="4">
    <source>
        <dbReference type="Proteomes" id="UP000801492"/>
    </source>
</evidence>
<dbReference type="AlphaFoldDB" id="A0A8K0C8V5"/>
<feature type="region of interest" description="Disordered" evidence="1">
    <location>
        <begin position="217"/>
        <end position="238"/>
    </location>
</feature>
<dbReference type="PANTHER" id="PTHR21505">
    <property type="entry name" value="MADF DOMAIN-CONTAINING PROTEIN-RELATED"/>
    <property type="match status" value="1"/>
</dbReference>
<dbReference type="Pfam" id="PF10545">
    <property type="entry name" value="MADF_DNA_bdg"/>
    <property type="match status" value="1"/>
</dbReference>
<feature type="compositionally biased region" description="Low complexity" evidence="1">
    <location>
        <begin position="351"/>
        <end position="366"/>
    </location>
</feature>
<comment type="caution">
    <text evidence="3">The sequence shown here is derived from an EMBL/GenBank/DDBJ whole genome shotgun (WGS) entry which is preliminary data.</text>
</comment>
<gene>
    <name evidence="3" type="ORF">ILUMI_24589</name>
</gene>
<keyword evidence="4" id="KW-1185">Reference proteome</keyword>
<feature type="region of interest" description="Disordered" evidence="1">
    <location>
        <begin position="346"/>
        <end position="379"/>
    </location>
</feature>